<dbReference type="RefSeq" id="XP_040758701.1">
    <property type="nucleotide sequence ID" value="XM_040905160.1"/>
</dbReference>
<dbReference type="AlphaFoldDB" id="A0A165BFQ9"/>
<evidence type="ECO:0000313" key="2">
    <source>
        <dbReference type="Proteomes" id="UP000076871"/>
    </source>
</evidence>
<name>A0A165BFQ9_9APHY</name>
<organism evidence="1 2">
    <name type="scientific">Laetiporus sulphureus 93-53</name>
    <dbReference type="NCBI Taxonomy" id="1314785"/>
    <lineage>
        <taxon>Eukaryota</taxon>
        <taxon>Fungi</taxon>
        <taxon>Dikarya</taxon>
        <taxon>Basidiomycota</taxon>
        <taxon>Agaricomycotina</taxon>
        <taxon>Agaricomycetes</taxon>
        <taxon>Polyporales</taxon>
        <taxon>Laetiporus</taxon>
    </lineage>
</organism>
<dbReference type="OrthoDB" id="3353688at2759"/>
<keyword evidence="2" id="KW-1185">Reference proteome</keyword>
<accession>A0A165BFQ9</accession>
<gene>
    <name evidence="1" type="ORF">LAESUDRAFT_664963</name>
</gene>
<dbReference type="InParanoid" id="A0A165BFQ9"/>
<protein>
    <submittedName>
        <fullName evidence="1">Uncharacterized protein</fullName>
    </submittedName>
</protein>
<evidence type="ECO:0000313" key="1">
    <source>
        <dbReference type="EMBL" id="KZT00961.1"/>
    </source>
</evidence>
<reference evidence="1 2" key="1">
    <citation type="journal article" date="2016" name="Mol. Biol. Evol.">
        <title>Comparative Genomics of Early-Diverging Mushroom-Forming Fungi Provides Insights into the Origins of Lignocellulose Decay Capabilities.</title>
        <authorList>
            <person name="Nagy L.G."/>
            <person name="Riley R."/>
            <person name="Tritt A."/>
            <person name="Adam C."/>
            <person name="Daum C."/>
            <person name="Floudas D."/>
            <person name="Sun H."/>
            <person name="Yadav J.S."/>
            <person name="Pangilinan J."/>
            <person name="Larsson K.H."/>
            <person name="Matsuura K."/>
            <person name="Barry K."/>
            <person name="Labutti K."/>
            <person name="Kuo R."/>
            <person name="Ohm R.A."/>
            <person name="Bhattacharya S.S."/>
            <person name="Shirouzu T."/>
            <person name="Yoshinaga Y."/>
            <person name="Martin F.M."/>
            <person name="Grigoriev I.V."/>
            <person name="Hibbett D.S."/>
        </authorList>
    </citation>
    <scope>NUCLEOTIDE SEQUENCE [LARGE SCALE GENOMIC DNA]</scope>
    <source>
        <strain evidence="1 2">93-53</strain>
    </source>
</reference>
<sequence>MNTYIHISLIGGTDGGLFNDLHVATDKDGGPLIRSSGQLTLDVSHPIARIVMSHSWEICSTSVIPSIIQTNHHHRLMAWRSLMNAAKCFSTATEVILAIYGRAGYQNYHKCKLINSMSFVIFDKATATSHIEGPFSNGDGSNNGESFHVSNVMAFGGYAKPAEQRKLD</sequence>
<dbReference type="GeneID" id="63822190"/>
<dbReference type="Proteomes" id="UP000076871">
    <property type="component" value="Unassembled WGS sequence"/>
</dbReference>
<proteinExistence type="predicted"/>
<dbReference type="EMBL" id="KV427673">
    <property type="protein sequence ID" value="KZT00961.1"/>
    <property type="molecule type" value="Genomic_DNA"/>
</dbReference>